<dbReference type="PANTHER" id="PTHR42988">
    <property type="entry name" value="PHOSPHOHYDROLASE"/>
    <property type="match status" value="1"/>
</dbReference>
<feature type="region of interest" description="Disordered" evidence="5">
    <location>
        <begin position="1"/>
        <end position="21"/>
    </location>
</feature>
<sequence length="320" mass="34268">MVENRWPGDRTKPHRPDAPNSETTLFTLAHLSDPHLGPLPPARRRELAGKRLLGWLNWQRGRARRHTAGTLRLIEADIARHQPDHVAVTGDLVNIALAAEFAPAADWLAGLGLPDRVSVVPGNHDAYVARTAGLARLHWGDYMTGDRGEAGFPYVRRRGAVALVGVSSAVPTAPFLATGRLGPQQIEALAEALDALGRAGACRIVLIHHPPVGRFDFQKRLIDGQAVRAVLARTGAELVLHGHTHVPARHAVDGPHGPIPVIGVPSASAGPVSAHPAGWNRFVIADGGAARTLWRIELERRGLRHGGAVIDTLERTVLAG</sequence>
<keyword evidence="2" id="KW-0378">Hydrolase</keyword>
<dbReference type="InterPro" id="IPR029052">
    <property type="entry name" value="Metallo-depent_PP-like"/>
</dbReference>
<keyword evidence="8" id="KW-1185">Reference proteome</keyword>
<dbReference type="Proteomes" id="UP000266934">
    <property type="component" value="Chromosome"/>
</dbReference>
<dbReference type="Gene3D" id="3.60.21.10">
    <property type="match status" value="1"/>
</dbReference>
<dbReference type="Pfam" id="PF00149">
    <property type="entry name" value="Metallophos"/>
    <property type="match status" value="1"/>
</dbReference>
<protein>
    <submittedName>
        <fullName evidence="7">Metallophosphoesterase</fullName>
    </submittedName>
</protein>
<keyword evidence="1" id="KW-0479">Metal-binding</keyword>
<dbReference type="InterPro" id="IPR004843">
    <property type="entry name" value="Calcineurin-like_PHP"/>
</dbReference>
<evidence type="ECO:0000256" key="2">
    <source>
        <dbReference type="ARBA" id="ARBA00022801"/>
    </source>
</evidence>
<name>A0A348FWT1_9HYPH</name>
<keyword evidence="3" id="KW-0408">Iron</keyword>
<dbReference type="EMBL" id="AP018907">
    <property type="protein sequence ID" value="BBF91764.1"/>
    <property type="molecule type" value="Genomic_DNA"/>
</dbReference>
<evidence type="ECO:0000256" key="5">
    <source>
        <dbReference type="SAM" id="MobiDB-lite"/>
    </source>
</evidence>
<dbReference type="KEGG" id="blag:BLTE_04490"/>
<dbReference type="PANTHER" id="PTHR42988:SF2">
    <property type="entry name" value="CYCLIC NUCLEOTIDE PHOSPHODIESTERASE CBUA0032-RELATED"/>
    <property type="match status" value="1"/>
</dbReference>
<evidence type="ECO:0000259" key="6">
    <source>
        <dbReference type="Pfam" id="PF00149"/>
    </source>
</evidence>
<evidence type="ECO:0000313" key="7">
    <source>
        <dbReference type="EMBL" id="BBF91764.1"/>
    </source>
</evidence>
<dbReference type="GO" id="GO:0046872">
    <property type="term" value="F:metal ion binding"/>
    <property type="evidence" value="ECO:0007669"/>
    <property type="project" value="UniProtKB-KW"/>
</dbReference>
<comment type="similarity">
    <text evidence="4">Belongs to the cyclic nucleotide phosphodiesterase class-III family.</text>
</comment>
<gene>
    <name evidence="7" type="ORF">BLTE_04490</name>
</gene>
<evidence type="ECO:0000256" key="1">
    <source>
        <dbReference type="ARBA" id="ARBA00022723"/>
    </source>
</evidence>
<reference evidence="7 8" key="1">
    <citation type="submission" date="2018-08" db="EMBL/GenBank/DDBJ databases">
        <title>Complete genome sequencing of Blastochloris tepida GI.</title>
        <authorList>
            <person name="Tsukatani Y."/>
            <person name="Mori H."/>
        </authorList>
    </citation>
    <scope>NUCLEOTIDE SEQUENCE [LARGE SCALE GENOMIC DNA]</scope>
    <source>
        <strain evidence="7 8">GI</strain>
    </source>
</reference>
<evidence type="ECO:0000313" key="8">
    <source>
        <dbReference type="Proteomes" id="UP000266934"/>
    </source>
</evidence>
<evidence type="ECO:0000256" key="3">
    <source>
        <dbReference type="ARBA" id="ARBA00023004"/>
    </source>
</evidence>
<feature type="compositionally biased region" description="Basic and acidic residues" evidence="5">
    <location>
        <begin position="1"/>
        <end position="17"/>
    </location>
</feature>
<accession>A0A348FWT1</accession>
<dbReference type="SUPFAM" id="SSF56300">
    <property type="entry name" value="Metallo-dependent phosphatases"/>
    <property type="match status" value="1"/>
</dbReference>
<dbReference type="GO" id="GO:0016787">
    <property type="term" value="F:hydrolase activity"/>
    <property type="evidence" value="ECO:0007669"/>
    <property type="project" value="UniProtKB-KW"/>
</dbReference>
<organism evidence="7 8">
    <name type="scientific">Blastochloris tepida</name>
    <dbReference type="NCBI Taxonomy" id="2233851"/>
    <lineage>
        <taxon>Bacteria</taxon>
        <taxon>Pseudomonadati</taxon>
        <taxon>Pseudomonadota</taxon>
        <taxon>Alphaproteobacteria</taxon>
        <taxon>Hyphomicrobiales</taxon>
        <taxon>Blastochloridaceae</taxon>
        <taxon>Blastochloris</taxon>
    </lineage>
</organism>
<proteinExistence type="inferred from homology"/>
<dbReference type="RefSeq" id="WP_244600082.1">
    <property type="nucleotide sequence ID" value="NZ_AP018907.1"/>
</dbReference>
<dbReference type="InterPro" id="IPR050884">
    <property type="entry name" value="CNP_phosphodiesterase-III"/>
</dbReference>
<evidence type="ECO:0000256" key="4">
    <source>
        <dbReference type="ARBA" id="ARBA00025742"/>
    </source>
</evidence>
<feature type="domain" description="Calcineurin-like phosphoesterase" evidence="6">
    <location>
        <begin position="27"/>
        <end position="247"/>
    </location>
</feature>
<dbReference type="AlphaFoldDB" id="A0A348FWT1"/>